<dbReference type="Proteomes" id="UP000621307">
    <property type="component" value="Unassembled WGS sequence"/>
</dbReference>
<feature type="non-terminal residue" evidence="1">
    <location>
        <position position="264"/>
    </location>
</feature>
<reference evidence="1 2" key="1">
    <citation type="journal article" date="2020" name="ISME J.">
        <title>Comparative genomics reveals insights into cyanobacterial evolution and habitat adaptation.</title>
        <authorList>
            <person name="Chen M.Y."/>
            <person name="Teng W.K."/>
            <person name="Zhao L."/>
            <person name="Hu C.X."/>
            <person name="Zhou Y.K."/>
            <person name="Han B.P."/>
            <person name="Song L.R."/>
            <person name="Shu W.S."/>
        </authorList>
    </citation>
    <scope>NUCLEOTIDE SEQUENCE [LARGE SCALE GENOMIC DNA]</scope>
    <source>
        <strain evidence="1 2">FACHB-3921</strain>
    </source>
</reference>
<protein>
    <submittedName>
        <fullName evidence="1">Uncharacterized protein</fullName>
    </submittedName>
</protein>
<accession>A0ABR8BMI7</accession>
<name>A0ABR8BMI7_9NOSO</name>
<proteinExistence type="predicted"/>
<comment type="caution">
    <text evidence="1">The sequence shown here is derived from an EMBL/GenBank/DDBJ whole genome shotgun (WGS) entry which is preliminary data.</text>
</comment>
<sequence length="264" mass="29660">MSNEVKLGLCNPPEPIYLYVKNGESSGETYLWYHYNIEQDKTIPVQPRGLTGYLSEVRVTAKEYKGRDSIKLDIVVSADEVYIIRTGIDTNFAKTFLLAASQVYDFSKPLVIAATSGDENTVFCRLYDATSKVRVRSEWNPNADWFSIITEIQSRLGGTLSSAPLMPEQQTQPKSIAHPQDLRVKYIRTLLNYPLDLVKEYLQFQEVSSPSQLPISKIDSLVKTMCLGWAADKVDNSNQAEDSYQQQVVDVVATGDDELTAIKT</sequence>
<dbReference type="RefSeq" id="WP_190572106.1">
    <property type="nucleotide sequence ID" value="NZ_JACJQL010000088.1"/>
</dbReference>
<evidence type="ECO:0000313" key="2">
    <source>
        <dbReference type="Proteomes" id="UP000621307"/>
    </source>
</evidence>
<evidence type="ECO:0000313" key="1">
    <source>
        <dbReference type="EMBL" id="MBD2255317.1"/>
    </source>
</evidence>
<dbReference type="EMBL" id="JACJQL010000088">
    <property type="protein sequence ID" value="MBD2255317.1"/>
    <property type="molecule type" value="Genomic_DNA"/>
</dbReference>
<keyword evidence="2" id="KW-1185">Reference proteome</keyword>
<organism evidence="1 2">
    <name type="scientific">Nostoc parmelioides FACHB-3921</name>
    <dbReference type="NCBI Taxonomy" id="2692909"/>
    <lineage>
        <taxon>Bacteria</taxon>
        <taxon>Bacillati</taxon>
        <taxon>Cyanobacteriota</taxon>
        <taxon>Cyanophyceae</taxon>
        <taxon>Nostocales</taxon>
        <taxon>Nostocaceae</taxon>
        <taxon>Nostoc</taxon>
    </lineage>
</organism>
<gene>
    <name evidence="1" type="ORF">H6G14_29310</name>
</gene>